<evidence type="ECO:0000256" key="7">
    <source>
        <dbReference type="PROSITE-ProRule" id="PRU01091"/>
    </source>
</evidence>
<feature type="domain" description="Response regulatory" evidence="8">
    <location>
        <begin position="2"/>
        <end position="116"/>
    </location>
</feature>
<dbReference type="OrthoDB" id="9790442at2"/>
<dbReference type="InterPro" id="IPR039420">
    <property type="entry name" value="WalR-like"/>
</dbReference>
<dbReference type="PROSITE" id="PS51755">
    <property type="entry name" value="OMPR_PHOB"/>
    <property type="match status" value="1"/>
</dbReference>
<evidence type="ECO:0000256" key="6">
    <source>
        <dbReference type="PROSITE-ProRule" id="PRU00169"/>
    </source>
</evidence>
<dbReference type="SMART" id="SM00862">
    <property type="entry name" value="Trans_reg_C"/>
    <property type="match status" value="1"/>
</dbReference>
<dbReference type="InterPro" id="IPR036388">
    <property type="entry name" value="WH-like_DNA-bd_sf"/>
</dbReference>
<dbReference type="Proteomes" id="UP000199138">
    <property type="component" value="Unassembled WGS sequence"/>
</dbReference>
<feature type="domain" description="OmpR/PhoB-type" evidence="9">
    <location>
        <begin position="127"/>
        <end position="225"/>
    </location>
</feature>
<dbReference type="AlphaFoldDB" id="A0A1I7IRC3"/>
<dbReference type="Gene3D" id="1.10.10.10">
    <property type="entry name" value="Winged helix-like DNA-binding domain superfamily/Winged helix DNA-binding domain"/>
    <property type="match status" value="1"/>
</dbReference>
<keyword evidence="3" id="KW-0805">Transcription regulation</keyword>
<dbReference type="Pfam" id="PF00486">
    <property type="entry name" value="Trans_reg_C"/>
    <property type="match status" value="1"/>
</dbReference>
<dbReference type="EMBL" id="FPBK01000020">
    <property type="protein sequence ID" value="SFU75401.1"/>
    <property type="molecule type" value="Genomic_DNA"/>
</dbReference>
<evidence type="ECO:0000256" key="4">
    <source>
        <dbReference type="ARBA" id="ARBA00023125"/>
    </source>
</evidence>
<dbReference type="CDD" id="cd00383">
    <property type="entry name" value="trans_reg_C"/>
    <property type="match status" value="1"/>
</dbReference>
<dbReference type="InterPro" id="IPR001789">
    <property type="entry name" value="Sig_transdc_resp-reg_receiver"/>
</dbReference>
<dbReference type="GO" id="GO:0032993">
    <property type="term" value="C:protein-DNA complex"/>
    <property type="evidence" value="ECO:0007669"/>
    <property type="project" value="TreeGrafter"/>
</dbReference>
<keyword evidence="11" id="KW-1185">Reference proteome</keyword>
<dbReference type="InterPro" id="IPR001867">
    <property type="entry name" value="OmpR/PhoB-type_DNA-bd"/>
</dbReference>
<dbReference type="PROSITE" id="PS50110">
    <property type="entry name" value="RESPONSE_REGULATORY"/>
    <property type="match status" value="1"/>
</dbReference>
<organism evidence="10 11">
    <name type="scientific">Pustulibacterium marinum</name>
    <dbReference type="NCBI Taxonomy" id="1224947"/>
    <lineage>
        <taxon>Bacteria</taxon>
        <taxon>Pseudomonadati</taxon>
        <taxon>Bacteroidota</taxon>
        <taxon>Flavobacteriia</taxon>
        <taxon>Flavobacteriales</taxon>
        <taxon>Flavobacteriaceae</taxon>
        <taxon>Pustulibacterium</taxon>
    </lineage>
</organism>
<dbReference type="InterPro" id="IPR011006">
    <property type="entry name" value="CheY-like_superfamily"/>
</dbReference>
<dbReference type="Gene3D" id="6.10.250.690">
    <property type="match status" value="1"/>
</dbReference>
<dbReference type="RefSeq" id="WP_093026433.1">
    <property type="nucleotide sequence ID" value="NZ_FPBK01000020.1"/>
</dbReference>
<reference evidence="10 11" key="1">
    <citation type="submission" date="2016-10" db="EMBL/GenBank/DDBJ databases">
        <authorList>
            <person name="de Groot N.N."/>
        </authorList>
    </citation>
    <scope>NUCLEOTIDE SEQUENCE [LARGE SCALE GENOMIC DNA]</scope>
    <source>
        <strain evidence="10 11">CGMCC 1.12333</strain>
    </source>
</reference>
<dbReference type="SUPFAM" id="SSF52172">
    <property type="entry name" value="CheY-like"/>
    <property type="match status" value="1"/>
</dbReference>
<dbReference type="FunFam" id="1.10.10.10:FF:000005">
    <property type="entry name" value="Two-component system response regulator"/>
    <property type="match status" value="1"/>
</dbReference>
<evidence type="ECO:0000259" key="9">
    <source>
        <dbReference type="PROSITE" id="PS51755"/>
    </source>
</evidence>
<keyword evidence="1 6" id="KW-0597">Phosphoprotein</keyword>
<evidence type="ECO:0000259" key="8">
    <source>
        <dbReference type="PROSITE" id="PS50110"/>
    </source>
</evidence>
<gene>
    <name evidence="10" type="ORF">SAMN05216480_1205</name>
</gene>
<dbReference type="PANTHER" id="PTHR48111:SF22">
    <property type="entry name" value="REGULATOR OF RPOS"/>
    <property type="match status" value="1"/>
</dbReference>
<dbReference type="GO" id="GO:0000976">
    <property type="term" value="F:transcription cis-regulatory region binding"/>
    <property type="evidence" value="ECO:0007669"/>
    <property type="project" value="TreeGrafter"/>
</dbReference>
<feature type="DNA-binding region" description="OmpR/PhoB-type" evidence="7">
    <location>
        <begin position="127"/>
        <end position="225"/>
    </location>
</feature>
<evidence type="ECO:0000256" key="1">
    <source>
        <dbReference type="ARBA" id="ARBA00022553"/>
    </source>
</evidence>
<evidence type="ECO:0000256" key="2">
    <source>
        <dbReference type="ARBA" id="ARBA00023012"/>
    </source>
</evidence>
<dbReference type="Pfam" id="PF00072">
    <property type="entry name" value="Response_reg"/>
    <property type="match status" value="1"/>
</dbReference>
<dbReference type="STRING" id="1224947.SAMN05216480_1205"/>
<dbReference type="Gene3D" id="3.40.50.2300">
    <property type="match status" value="1"/>
</dbReference>
<sequence>MHILLIEDDAHLGASLSKGLLEEGFTTTWIKDGVVARELIFRHQWDIIIMDVMLPGLNGIQLCEMIRFKHIQTPVLMLSALGEADDKVAALDKGADDYMTKPFHFKELISRINALYRRSQNIQQTTSEILTCDTLVVDKAKNKITRGLTDVQLSAKEFFLLCCLLEEKDKVVSRTRILESVWNTNQDTYTNIIDVYISYLRNKIDLPNEKKLIKTIKGRGYMISDTE</sequence>
<dbReference type="InterPro" id="IPR016032">
    <property type="entry name" value="Sig_transdc_resp-reg_C-effctor"/>
</dbReference>
<name>A0A1I7IRC3_9FLAO</name>
<evidence type="ECO:0000256" key="5">
    <source>
        <dbReference type="ARBA" id="ARBA00023163"/>
    </source>
</evidence>
<proteinExistence type="predicted"/>
<dbReference type="GO" id="GO:0000156">
    <property type="term" value="F:phosphorelay response regulator activity"/>
    <property type="evidence" value="ECO:0007669"/>
    <property type="project" value="TreeGrafter"/>
</dbReference>
<protein>
    <submittedName>
        <fullName evidence="10">DNA-binding response regulator, OmpR family, contains REC and winged-helix (WHTH) domain</fullName>
    </submittedName>
</protein>
<feature type="modified residue" description="4-aspartylphosphate" evidence="6">
    <location>
        <position position="51"/>
    </location>
</feature>
<dbReference type="SUPFAM" id="SSF46894">
    <property type="entry name" value="C-terminal effector domain of the bipartite response regulators"/>
    <property type="match status" value="1"/>
</dbReference>
<dbReference type="PANTHER" id="PTHR48111">
    <property type="entry name" value="REGULATOR OF RPOS"/>
    <property type="match status" value="1"/>
</dbReference>
<keyword evidence="2" id="KW-0902">Two-component regulatory system</keyword>
<keyword evidence="5" id="KW-0804">Transcription</keyword>
<keyword evidence="4 7" id="KW-0238">DNA-binding</keyword>
<dbReference type="GO" id="GO:0006355">
    <property type="term" value="P:regulation of DNA-templated transcription"/>
    <property type="evidence" value="ECO:0007669"/>
    <property type="project" value="InterPro"/>
</dbReference>
<evidence type="ECO:0000313" key="11">
    <source>
        <dbReference type="Proteomes" id="UP000199138"/>
    </source>
</evidence>
<dbReference type="GO" id="GO:0005829">
    <property type="term" value="C:cytosol"/>
    <property type="evidence" value="ECO:0007669"/>
    <property type="project" value="TreeGrafter"/>
</dbReference>
<evidence type="ECO:0000313" key="10">
    <source>
        <dbReference type="EMBL" id="SFU75401.1"/>
    </source>
</evidence>
<evidence type="ECO:0000256" key="3">
    <source>
        <dbReference type="ARBA" id="ARBA00023015"/>
    </source>
</evidence>
<dbReference type="SMART" id="SM00448">
    <property type="entry name" value="REC"/>
    <property type="match status" value="1"/>
</dbReference>
<accession>A0A1I7IRC3</accession>